<dbReference type="EMBL" id="LGTL01000005">
    <property type="protein sequence ID" value="KPA82185.1"/>
    <property type="molecule type" value="Genomic_DNA"/>
</dbReference>
<feature type="compositionally biased region" description="Polar residues" evidence="1">
    <location>
        <begin position="509"/>
        <end position="519"/>
    </location>
</feature>
<feature type="compositionally biased region" description="Low complexity" evidence="1">
    <location>
        <begin position="125"/>
        <end position="138"/>
    </location>
</feature>
<dbReference type="EMBL" id="LGTL01000005">
    <property type="protein sequence ID" value="KPA82187.1"/>
    <property type="molecule type" value="Genomic_DNA"/>
</dbReference>
<protein>
    <recommendedName>
        <fullName evidence="2">F-box domain-containing protein</fullName>
    </recommendedName>
</protein>
<comment type="caution">
    <text evidence="3">The sequence shown here is derived from an EMBL/GenBank/DDBJ whole genome shotgun (WGS) entry which is preliminary data.</text>
</comment>
<feature type="region of interest" description="Disordered" evidence="1">
    <location>
        <begin position="508"/>
        <end position="530"/>
    </location>
</feature>
<dbReference type="Proteomes" id="UP000037923">
    <property type="component" value="Unassembled WGS sequence"/>
</dbReference>
<feature type="region of interest" description="Disordered" evidence="1">
    <location>
        <begin position="1"/>
        <end position="40"/>
    </location>
</feature>
<dbReference type="AlphaFoldDB" id="A0A0N0DWT1"/>
<dbReference type="InterPro" id="IPR036047">
    <property type="entry name" value="F-box-like_dom_sf"/>
</dbReference>
<gene>
    <name evidence="3" type="ORF">ABB37_03309</name>
</gene>
<dbReference type="SUPFAM" id="SSF81383">
    <property type="entry name" value="F-box domain"/>
    <property type="match status" value="1"/>
</dbReference>
<evidence type="ECO:0000313" key="3">
    <source>
        <dbReference type="EMBL" id="KPA82185.1"/>
    </source>
</evidence>
<dbReference type="OMA" id="CECRLNL"/>
<dbReference type="PROSITE" id="PS50181">
    <property type="entry name" value="FBOX"/>
    <property type="match status" value="1"/>
</dbReference>
<evidence type="ECO:0000313" key="4">
    <source>
        <dbReference type="Proteomes" id="UP000037923"/>
    </source>
</evidence>
<dbReference type="RefSeq" id="XP_015660626.1">
    <property type="nucleotide sequence ID" value="XM_015800619.1"/>
</dbReference>
<sequence length="556" mass="59097">MNENTTSPASPSDKTTPPLRSTTVLRSSTANGAAAGGSNAGFASIRLNTYHDSSDLKAALRELGAAFAGLDDDAATSSAPADSPSPAVFSRTKPIRKNDSSSRATSSAHQNAVSSTNQAKVTVDASPKAAAALSSVSSPLPPSRRRTGGGPSRFLQLPPQLMLRCFAFCDLKALGVLCRVSVRMNVIVEQQGHTLWADAALRRRIPIANVSVSRDELRRAVEQQAHARHAEEEFYEKEIARMEERLRVRAEDVYAQNVDVDRTIATGGAQTAATDASGATLPYWLKQQRTMECGRGDGVAEGSFAAAKGSTSAQLCAKLRTEIEALEETKRLCECKLGLQEDSLRQQEAQLQQWQAFLSPGAVGGAATLRPANGSLEETAASPLINAAQLAQFERRVARLVLNGSITTAITTGAGASAGDDENVGGIPFVFRRGVEDFATLELVLRAMETCASVESAAPSVEGSHPAPSAVARDAGKRWRAFQQVCPVNEEYGNVRCYLRSQELRAAVPSTTSNLQPSGDSGGRPSAKQTPALLRVSGFVRRVEAMTDGQVVQSWM</sequence>
<dbReference type="RefSeq" id="XP_015660624.1">
    <property type="nucleotide sequence ID" value="XM_015800617.1"/>
</dbReference>
<reference evidence="3 4" key="1">
    <citation type="submission" date="2015-07" db="EMBL/GenBank/DDBJ databases">
        <title>High-quality genome of monoxenous trypanosomatid Leptomonas pyrrhocoris.</title>
        <authorList>
            <person name="Flegontov P."/>
            <person name="Butenko A."/>
            <person name="Firsov S."/>
            <person name="Vlcek C."/>
            <person name="Logacheva M.D."/>
            <person name="Field M."/>
            <person name="Filatov D."/>
            <person name="Flegontova O."/>
            <person name="Gerasimov E."/>
            <person name="Jackson A.P."/>
            <person name="Kelly S."/>
            <person name="Opperdoes F."/>
            <person name="O'Reilly A."/>
            <person name="Votypka J."/>
            <person name="Yurchenko V."/>
            <person name="Lukes J."/>
        </authorList>
    </citation>
    <scope>NUCLEOTIDE SEQUENCE [LARGE SCALE GENOMIC DNA]</scope>
    <source>
        <strain evidence="3">H10</strain>
    </source>
</reference>
<dbReference type="GeneID" id="26903600"/>
<dbReference type="RefSeq" id="XP_015660625.1">
    <property type="nucleotide sequence ID" value="XM_015800618.1"/>
</dbReference>
<dbReference type="OrthoDB" id="267176at2759"/>
<feature type="compositionally biased region" description="Polar residues" evidence="1">
    <location>
        <begin position="101"/>
        <end position="120"/>
    </location>
</feature>
<organism evidence="3 4">
    <name type="scientific">Leptomonas pyrrhocoris</name>
    <name type="common">Firebug parasite</name>
    <dbReference type="NCBI Taxonomy" id="157538"/>
    <lineage>
        <taxon>Eukaryota</taxon>
        <taxon>Discoba</taxon>
        <taxon>Euglenozoa</taxon>
        <taxon>Kinetoplastea</taxon>
        <taxon>Metakinetoplastina</taxon>
        <taxon>Trypanosomatida</taxon>
        <taxon>Trypanosomatidae</taxon>
        <taxon>Leishmaniinae</taxon>
        <taxon>Leptomonas</taxon>
    </lineage>
</organism>
<proteinExistence type="predicted"/>
<dbReference type="InterPro" id="IPR001810">
    <property type="entry name" value="F-box_dom"/>
</dbReference>
<evidence type="ECO:0000256" key="1">
    <source>
        <dbReference type="SAM" id="MobiDB-lite"/>
    </source>
</evidence>
<dbReference type="VEuPathDB" id="TriTrypDB:LpyrH10_05_1690"/>
<feature type="compositionally biased region" description="Polar residues" evidence="1">
    <location>
        <begin position="1"/>
        <end position="26"/>
    </location>
</feature>
<name>A0A0N0DWT1_LEPPY</name>
<feature type="domain" description="F-box" evidence="2">
    <location>
        <begin position="151"/>
        <end position="199"/>
    </location>
</feature>
<keyword evidence="4" id="KW-1185">Reference proteome</keyword>
<feature type="compositionally biased region" description="Low complexity" evidence="1">
    <location>
        <begin position="73"/>
        <end position="87"/>
    </location>
</feature>
<accession>A0A0N0DWT1</accession>
<evidence type="ECO:0000259" key="2">
    <source>
        <dbReference type="PROSITE" id="PS50181"/>
    </source>
</evidence>
<feature type="region of interest" description="Disordered" evidence="1">
    <location>
        <begin position="73"/>
        <end position="152"/>
    </location>
</feature>
<dbReference type="EMBL" id="LGTL01000005">
    <property type="protein sequence ID" value="KPA82186.1"/>
    <property type="molecule type" value="Genomic_DNA"/>
</dbReference>